<evidence type="ECO:0000313" key="2">
    <source>
        <dbReference type="Proteomes" id="UP000638732"/>
    </source>
</evidence>
<dbReference type="Proteomes" id="UP000638732">
    <property type="component" value="Unassembled WGS sequence"/>
</dbReference>
<organism evidence="1 2">
    <name type="scientific">Mucilaginibacter agri</name>
    <dbReference type="NCBI Taxonomy" id="2695265"/>
    <lineage>
        <taxon>Bacteria</taxon>
        <taxon>Pseudomonadati</taxon>
        <taxon>Bacteroidota</taxon>
        <taxon>Sphingobacteriia</taxon>
        <taxon>Sphingobacteriales</taxon>
        <taxon>Sphingobacteriaceae</taxon>
        <taxon>Mucilaginibacter</taxon>
    </lineage>
</organism>
<reference evidence="1" key="1">
    <citation type="submission" date="2020-01" db="EMBL/GenBank/DDBJ databases">
        <authorList>
            <person name="Seo Y.L."/>
        </authorList>
    </citation>
    <scope>NUCLEOTIDE SEQUENCE</scope>
    <source>
        <strain evidence="1">R11</strain>
    </source>
</reference>
<dbReference type="RefSeq" id="WP_166585556.1">
    <property type="nucleotide sequence ID" value="NZ_WWEO01000041.1"/>
</dbReference>
<protein>
    <submittedName>
        <fullName evidence="1">Uncharacterized protein</fullName>
    </submittedName>
</protein>
<accession>A0A966DTN3</accession>
<comment type="caution">
    <text evidence="1">The sequence shown here is derived from an EMBL/GenBank/DDBJ whole genome shotgun (WGS) entry which is preliminary data.</text>
</comment>
<sequence length="281" mass="33203">MATKNSSNFALLVHTCDRYRFLYQGFSAFFNKYWDFKIPCNYYFATENLEVTIDGFKNVRSGSGEWSNRLAHLLRHEITEKYVIYFQEDMWLNKPVDPEFFSELFTLIEKKEWKQVKLTSSDVYKTEPAGYGIEGFTIAKLDNEASGYLMSHQVTIWDREFLLNQLPPNEHPWRNERKGTQRLKKLNPEIYQVDYFAENGHGEINVNPNPTLRSGYQTVSQNSALNERVLPYIEELKNDCEQVDYAIELENHYNNLLTHDGKPKPRKEDIFKKIKNWLKGK</sequence>
<name>A0A966DTN3_9SPHI</name>
<gene>
    <name evidence="1" type="ORF">GSY63_09535</name>
</gene>
<evidence type="ECO:0000313" key="1">
    <source>
        <dbReference type="EMBL" id="NCD69596.1"/>
    </source>
</evidence>
<dbReference type="AlphaFoldDB" id="A0A966DTN3"/>
<dbReference type="EMBL" id="WWEO01000041">
    <property type="protein sequence ID" value="NCD69596.1"/>
    <property type="molecule type" value="Genomic_DNA"/>
</dbReference>
<keyword evidence="2" id="KW-1185">Reference proteome</keyword>
<proteinExistence type="predicted"/>
<reference evidence="1" key="2">
    <citation type="submission" date="2020-10" db="EMBL/GenBank/DDBJ databases">
        <title>Mucilaginibacter sp. nov., isolated from soil.</title>
        <authorList>
            <person name="Jeon C.O."/>
        </authorList>
    </citation>
    <scope>NUCLEOTIDE SEQUENCE</scope>
    <source>
        <strain evidence="1">R11</strain>
    </source>
</reference>